<dbReference type="GO" id="GO:0015149">
    <property type="term" value="F:hexose transmembrane transporter activity"/>
    <property type="evidence" value="ECO:0007669"/>
    <property type="project" value="TreeGrafter"/>
</dbReference>
<dbReference type="STRING" id="133383.A0A1R0GRQ9"/>
<dbReference type="Pfam" id="PF00083">
    <property type="entry name" value="Sugar_tr"/>
    <property type="match status" value="1"/>
</dbReference>
<feature type="transmembrane region" description="Helical" evidence="7">
    <location>
        <begin position="101"/>
        <end position="122"/>
    </location>
</feature>
<evidence type="ECO:0000256" key="6">
    <source>
        <dbReference type="SAM" id="MobiDB-lite"/>
    </source>
</evidence>
<feature type="domain" description="Major facilitator superfamily (MFS) profile" evidence="8">
    <location>
        <begin position="53"/>
        <end position="360"/>
    </location>
</feature>
<dbReference type="InterPro" id="IPR005828">
    <property type="entry name" value="MFS_sugar_transport-like"/>
</dbReference>
<dbReference type="PANTHER" id="PTHR23503">
    <property type="entry name" value="SOLUTE CARRIER FAMILY 2"/>
    <property type="match status" value="1"/>
</dbReference>
<comment type="subcellular location">
    <subcellularLocation>
        <location evidence="1">Membrane</location>
        <topology evidence="1">Multi-pass membrane protein</topology>
    </subcellularLocation>
</comment>
<dbReference type="PROSITE" id="PS00217">
    <property type="entry name" value="SUGAR_TRANSPORT_2"/>
    <property type="match status" value="1"/>
</dbReference>
<evidence type="ECO:0000256" key="5">
    <source>
        <dbReference type="ARBA" id="ARBA00023136"/>
    </source>
</evidence>
<keyword evidence="4 7" id="KW-1133">Transmembrane helix</keyword>
<accession>A0A1R0GRQ9</accession>
<dbReference type="PROSITE" id="PS00216">
    <property type="entry name" value="SUGAR_TRANSPORT_1"/>
    <property type="match status" value="1"/>
</dbReference>
<dbReference type="InterPro" id="IPR020846">
    <property type="entry name" value="MFS_dom"/>
</dbReference>
<gene>
    <name evidence="9" type="ORF">AYI68_g6401</name>
</gene>
<evidence type="ECO:0000256" key="1">
    <source>
        <dbReference type="ARBA" id="ARBA00004141"/>
    </source>
</evidence>
<feature type="transmembrane region" description="Helical" evidence="7">
    <location>
        <begin position="45"/>
        <end position="66"/>
    </location>
</feature>
<dbReference type="SUPFAM" id="SSF103473">
    <property type="entry name" value="MFS general substrate transporter"/>
    <property type="match status" value="1"/>
</dbReference>
<sequence>MNPNYSTGSPQNPLLSDSELPIIDNTPGNQNFSLSGNQVQLQKSMLTRFCIFCGLIAALTSFNAGYKLAELNNPKDSIMNCNLDDEAAWFGLPLCLPMSEVYFGFVTSVLAIGGLIGSMISSKLADSYGRKNSMIINSIILLIGSTFEAFAYSPNMLILGRFLSGIGAGIGFVIVPTYLTEIAPIESRGLLNMFNSLGVSLGIFISQVMGHFLNENHGWRIVLGAGIFVSFFSGIFLFYIVESPKYLYGNNHEKESKFSLRKLRGTHNVEDEFRSWMHENRQNEPVQNESIQNGDEPHSYLNSDIEQNEYLHEFDGAEQKLNLISIFRVREYRHPIILRDLQQNIHKIYELTFYSSGWPY</sequence>
<dbReference type="InterPro" id="IPR036259">
    <property type="entry name" value="MFS_trans_sf"/>
</dbReference>
<reference evidence="9 10" key="1">
    <citation type="journal article" date="2016" name="Mol. Biol. Evol.">
        <title>Genome-Wide Survey of Gut Fungi (Harpellales) Reveals the First Horizontally Transferred Ubiquitin Gene from a Mosquito Host.</title>
        <authorList>
            <person name="Wang Y."/>
            <person name="White M.M."/>
            <person name="Kvist S."/>
            <person name="Moncalvo J.M."/>
        </authorList>
    </citation>
    <scope>NUCLEOTIDE SEQUENCE [LARGE SCALE GENOMIC DNA]</scope>
    <source>
        <strain evidence="9 10">ALG-7-W6</strain>
    </source>
</reference>
<protein>
    <submittedName>
        <fullName evidence="9">Vacuolar protein sorting-associated protein 73</fullName>
    </submittedName>
</protein>
<keyword evidence="5 7" id="KW-0472">Membrane</keyword>
<keyword evidence="3 7" id="KW-0812">Transmembrane</keyword>
<evidence type="ECO:0000259" key="8">
    <source>
        <dbReference type="PROSITE" id="PS50850"/>
    </source>
</evidence>
<dbReference type="PANTHER" id="PTHR23503:SF8">
    <property type="entry name" value="FACILITATED GLUCOSE TRANSPORTER PROTEIN 1"/>
    <property type="match status" value="1"/>
</dbReference>
<comment type="caution">
    <text evidence="9">The sequence shown here is derived from an EMBL/GenBank/DDBJ whole genome shotgun (WGS) entry which is preliminary data.</text>
</comment>
<dbReference type="AlphaFoldDB" id="A0A1R0GRQ9"/>
<dbReference type="InterPro" id="IPR045263">
    <property type="entry name" value="GLUT"/>
</dbReference>
<name>A0A1R0GRQ9_9FUNG</name>
<evidence type="ECO:0000256" key="7">
    <source>
        <dbReference type="SAM" id="Phobius"/>
    </source>
</evidence>
<feature type="transmembrane region" description="Helical" evidence="7">
    <location>
        <begin position="158"/>
        <end position="179"/>
    </location>
</feature>
<dbReference type="Gene3D" id="1.20.1250.20">
    <property type="entry name" value="MFS general substrate transporter like domains"/>
    <property type="match status" value="1"/>
</dbReference>
<feature type="region of interest" description="Disordered" evidence="6">
    <location>
        <begin position="1"/>
        <end position="20"/>
    </location>
</feature>
<keyword evidence="10" id="KW-1185">Reference proteome</keyword>
<dbReference type="PROSITE" id="PS50850">
    <property type="entry name" value="MFS"/>
    <property type="match status" value="1"/>
</dbReference>
<evidence type="ECO:0000256" key="2">
    <source>
        <dbReference type="ARBA" id="ARBA00022448"/>
    </source>
</evidence>
<evidence type="ECO:0000256" key="4">
    <source>
        <dbReference type="ARBA" id="ARBA00022989"/>
    </source>
</evidence>
<evidence type="ECO:0000313" key="9">
    <source>
        <dbReference type="EMBL" id="OLY79528.1"/>
    </source>
</evidence>
<dbReference type="InterPro" id="IPR005829">
    <property type="entry name" value="Sugar_transporter_CS"/>
</dbReference>
<dbReference type="OrthoDB" id="4540492at2759"/>
<keyword evidence="2" id="KW-0813">Transport</keyword>
<dbReference type="GO" id="GO:0016020">
    <property type="term" value="C:membrane"/>
    <property type="evidence" value="ECO:0007669"/>
    <property type="project" value="UniProtKB-SubCell"/>
</dbReference>
<proteinExistence type="predicted"/>
<feature type="compositionally biased region" description="Polar residues" evidence="6">
    <location>
        <begin position="1"/>
        <end position="15"/>
    </location>
</feature>
<organism evidence="9 10">
    <name type="scientific">Smittium mucronatum</name>
    <dbReference type="NCBI Taxonomy" id="133383"/>
    <lineage>
        <taxon>Eukaryota</taxon>
        <taxon>Fungi</taxon>
        <taxon>Fungi incertae sedis</taxon>
        <taxon>Zoopagomycota</taxon>
        <taxon>Kickxellomycotina</taxon>
        <taxon>Harpellomycetes</taxon>
        <taxon>Harpellales</taxon>
        <taxon>Legeriomycetaceae</taxon>
        <taxon>Smittium</taxon>
    </lineage>
</organism>
<feature type="transmembrane region" description="Helical" evidence="7">
    <location>
        <begin position="134"/>
        <end position="152"/>
    </location>
</feature>
<feature type="transmembrane region" description="Helical" evidence="7">
    <location>
        <begin position="219"/>
        <end position="241"/>
    </location>
</feature>
<dbReference type="Proteomes" id="UP000187455">
    <property type="component" value="Unassembled WGS sequence"/>
</dbReference>
<evidence type="ECO:0000256" key="3">
    <source>
        <dbReference type="ARBA" id="ARBA00022692"/>
    </source>
</evidence>
<dbReference type="EMBL" id="LSSL01004340">
    <property type="protein sequence ID" value="OLY79528.1"/>
    <property type="molecule type" value="Genomic_DNA"/>
</dbReference>
<evidence type="ECO:0000313" key="10">
    <source>
        <dbReference type="Proteomes" id="UP000187455"/>
    </source>
</evidence>
<feature type="transmembrane region" description="Helical" evidence="7">
    <location>
        <begin position="191"/>
        <end position="213"/>
    </location>
</feature>